<dbReference type="InterPro" id="IPR006149">
    <property type="entry name" value="EB_dom"/>
</dbReference>
<protein>
    <submittedName>
        <fullName evidence="4">EB domain-containing protein</fullName>
    </submittedName>
</protein>
<evidence type="ECO:0000313" key="3">
    <source>
        <dbReference type="Proteomes" id="UP000887565"/>
    </source>
</evidence>
<evidence type="ECO:0000313" key="4">
    <source>
        <dbReference type="WBParaSite" id="nRc.2.0.1.t13360-RA"/>
    </source>
</evidence>
<proteinExistence type="predicted"/>
<keyword evidence="3" id="KW-1185">Reference proteome</keyword>
<organism evidence="3 4">
    <name type="scientific">Romanomermis culicivorax</name>
    <name type="common">Nematode worm</name>
    <dbReference type="NCBI Taxonomy" id="13658"/>
    <lineage>
        <taxon>Eukaryota</taxon>
        <taxon>Metazoa</taxon>
        <taxon>Ecdysozoa</taxon>
        <taxon>Nematoda</taxon>
        <taxon>Enoplea</taxon>
        <taxon>Dorylaimia</taxon>
        <taxon>Mermithida</taxon>
        <taxon>Mermithoidea</taxon>
        <taxon>Mermithidae</taxon>
        <taxon>Romanomermis</taxon>
    </lineage>
</organism>
<evidence type="ECO:0000259" key="2">
    <source>
        <dbReference type="Pfam" id="PF01683"/>
    </source>
</evidence>
<accession>A0A915IGY4</accession>
<dbReference type="AlphaFoldDB" id="A0A915IGY4"/>
<feature type="compositionally biased region" description="Basic and acidic residues" evidence="1">
    <location>
        <begin position="35"/>
        <end position="45"/>
    </location>
</feature>
<name>A0A915IGY4_ROMCU</name>
<dbReference type="WBParaSite" id="nRc.2.0.1.t13360-RA">
    <property type="protein sequence ID" value="nRc.2.0.1.t13360-RA"/>
    <property type="gene ID" value="nRc.2.0.1.g13360"/>
</dbReference>
<evidence type="ECO:0000256" key="1">
    <source>
        <dbReference type="SAM" id="MobiDB-lite"/>
    </source>
</evidence>
<sequence length="422" mass="45130">MQEIVFCQMRVTNAGVSCPVGDVLKDGNNFRECRTSSDLGGDKPTPRGSANIPPPPGARKLGDDCPRGSFCLVISSSYAQENGTGYCCPALNDNCPVGSPHPNAQCDSFGPNSISCPWETHYCHSVSFGGSNSKQLCCPKVCSNDAILVDKQCYPKVKVGDKCIKQEQCQSFLASCVNGLCQCDSGAKQAGSAAYPYCTKDCQSDEVLRDKTCVKRLKLSDVCQKEKEYLCPENAYCNKNNQCACRCGYFTLADNTCAPPPVCHPPRPYPMFAVGGRADSMSAAGPPPPPPVVRISDEERDKLLKNVTFCAVRNKAVPNGIKVSQCPSNMYCSNYLTNLGLCCKIPEPQCFGGGKPQNDKQCDAKDPFSCGLDATCLKFVFAVDQEENSKANTICCPKFSFEPDGAAPMALSAGPPPPAGGL</sequence>
<feature type="domain" description="EB" evidence="2">
    <location>
        <begin position="142"/>
        <end position="190"/>
    </location>
</feature>
<dbReference type="Proteomes" id="UP000887565">
    <property type="component" value="Unplaced"/>
</dbReference>
<feature type="region of interest" description="Disordered" evidence="1">
    <location>
        <begin position="35"/>
        <end position="58"/>
    </location>
</feature>
<reference evidence="4" key="1">
    <citation type="submission" date="2022-11" db="UniProtKB">
        <authorList>
            <consortium name="WormBaseParasite"/>
        </authorList>
    </citation>
    <scope>IDENTIFICATION</scope>
</reference>
<dbReference type="Pfam" id="PF01683">
    <property type="entry name" value="EB"/>
    <property type="match status" value="1"/>
</dbReference>